<sequence length="295" mass="30604">MGRAVLTMTNDSAGEVRSAAQAGRVLSPIEVGVIGVAATRTQPCPAWTAMEDYAALISERTALRAVRLPLPAGDARTVADRIISLCSPASAMFIVGLGPSDSATVQRRVAGHGGGPLVITELDVVTAALAAAATATLRGHGSAPRPGQIVVTDTESAPQLGPIVLAAWGRSVTSWHERDAAAYPLCRVVSRNDVLIDLAGTAAPNIAPGRTLTLPAAPFDYGALVLPGLLSALCEQREAVLTLDILACCARALALLTPADRILPDLNQRLLIPAVGRHVARTLSERTQRGSHAQH</sequence>
<evidence type="ECO:0000313" key="1">
    <source>
        <dbReference type="EMBL" id="SBS70522.1"/>
    </source>
</evidence>
<proteinExistence type="predicted"/>
<name>A0A1Y5NVM8_9MYCO</name>
<accession>A0A1Y5NVM8</accession>
<organism evidence="1">
    <name type="scientific">uncultured Mycobacterium sp</name>
    <dbReference type="NCBI Taxonomy" id="171292"/>
    <lineage>
        <taxon>Bacteria</taxon>
        <taxon>Bacillati</taxon>
        <taxon>Actinomycetota</taxon>
        <taxon>Actinomycetes</taxon>
        <taxon>Mycobacteriales</taxon>
        <taxon>Mycobacteriaceae</taxon>
        <taxon>Mycobacterium</taxon>
        <taxon>environmental samples</taxon>
    </lineage>
</organism>
<dbReference type="AlphaFoldDB" id="A0A1Y5NVM8"/>
<protein>
    <submittedName>
        <fullName evidence="1">Uncharacterized protein</fullName>
    </submittedName>
</protein>
<dbReference type="EMBL" id="FLQS01000001">
    <property type="protein sequence ID" value="SBS70522.1"/>
    <property type="molecule type" value="Genomic_DNA"/>
</dbReference>
<gene>
    <name evidence="1" type="ORF">MHPYR_10181</name>
</gene>
<reference evidence="1" key="1">
    <citation type="submission" date="2016-03" db="EMBL/GenBank/DDBJ databases">
        <authorList>
            <person name="Ploux O."/>
        </authorList>
    </citation>
    <scope>NUCLEOTIDE SEQUENCE</scope>
    <source>
        <strain evidence="1">UC10</strain>
    </source>
</reference>